<proteinExistence type="predicted"/>
<gene>
    <name evidence="2" type="ORF">M0813_24921</name>
</gene>
<dbReference type="EMBL" id="JAOAOG010000218">
    <property type="protein sequence ID" value="KAJ6239697.1"/>
    <property type="molecule type" value="Genomic_DNA"/>
</dbReference>
<feature type="compositionally biased region" description="Basic residues" evidence="1">
    <location>
        <begin position="268"/>
        <end position="283"/>
    </location>
</feature>
<evidence type="ECO:0000313" key="3">
    <source>
        <dbReference type="Proteomes" id="UP001150062"/>
    </source>
</evidence>
<accession>A0ABQ8Y4E4</accession>
<evidence type="ECO:0000313" key="2">
    <source>
        <dbReference type="EMBL" id="KAJ6239697.1"/>
    </source>
</evidence>
<organism evidence="2 3">
    <name type="scientific">Anaeramoeba flamelloides</name>
    <dbReference type="NCBI Taxonomy" id="1746091"/>
    <lineage>
        <taxon>Eukaryota</taxon>
        <taxon>Metamonada</taxon>
        <taxon>Anaeramoebidae</taxon>
        <taxon>Anaeramoeba</taxon>
    </lineage>
</organism>
<name>A0ABQ8Y4E4_9EUKA</name>
<feature type="region of interest" description="Disordered" evidence="1">
    <location>
        <begin position="1"/>
        <end position="20"/>
    </location>
</feature>
<evidence type="ECO:0000256" key="1">
    <source>
        <dbReference type="SAM" id="MobiDB-lite"/>
    </source>
</evidence>
<comment type="caution">
    <text evidence="2">The sequence shown here is derived from an EMBL/GenBank/DDBJ whole genome shotgun (WGS) entry which is preliminary data.</text>
</comment>
<feature type="region of interest" description="Disordered" evidence="1">
    <location>
        <begin position="185"/>
        <end position="209"/>
    </location>
</feature>
<feature type="compositionally biased region" description="Low complexity" evidence="1">
    <location>
        <begin position="185"/>
        <end position="194"/>
    </location>
</feature>
<keyword evidence="3" id="KW-1185">Reference proteome</keyword>
<dbReference type="Proteomes" id="UP001150062">
    <property type="component" value="Unassembled WGS sequence"/>
</dbReference>
<feature type="compositionally biased region" description="Basic residues" evidence="1">
    <location>
        <begin position="196"/>
        <end position="209"/>
    </location>
</feature>
<sequence>MQPINKSLSKTKKRTKTKNQKRIEQLMSLNNGSVKGITKVSLLWPNCPNEIYVHKNYLNKYNLTYDELLYFMIKKFNLTPPLNKTKNEQQKYQKVNPKDTQWYQFVFHKSWEIDQKDLDYVFSKMFDKKYSKIGKKFKLASKEHPNYFKGIQDQIFFEQDYQLPREVLISKDTLVELFTPQFKKNNQNENNESIKNGKKKRKPNPKIKKLHRGMSFFFEARFNLKNATRMDRGVLRYARNKVSLQNDKENKETNSKSKKSNGNESPIRKRKRRRKKKNHQHKSVKLLQLKTVNRKKQNIQVEMPLEKKSIITKKRAKNKVKKRKLLRNNELKNNQNLQSESDDIKELVDALVQFWKMNSEMI</sequence>
<feature type="compositionally biased region" description="Basic residues" evidence="1">
    <location>
        <begin position="9"/>
        <end position="20"/>
    </location>
</feature>
<reference evidence="2" key="1">
    <citation type="submission" date="2022-08" db="EMBL/GenBank/DDBJ databases">
        <title>Novel sulfate-reducing endosymbionts in the free-living metamonad Anaeramoeba.</title>
        <authorList>
            <person name="Jerlstrom-Hultqvist J."/>
            <person name="Cepicka I."/>
            <person name="Gallot-Lavallee L."/>
            <person name="Salas-Leiva D."/>
            <person name="Curtis B.A."/>
            <person name="Zahonova K."/>
            <person name="Pipaliya S."/>
            <person name="Dacks J."/>
            <person name="Roger A.J."/>
        </authorList>
    </citation>
    <scope>NUCLEOTIDE SEQUENCE</scope>
    <source>
        <strain evidence="2">Schooner1</strain>
    </source>
</reference>
<feature type="region of interest" description="Disordered" evidence="1">
    <location>
        <begin position="245"/>
        <end position="283"/>
    </location>
</feature>
<protein>
    <submittedName>
        <fullName evidence="2">Uncharacterized protein</fullName>
    </submittedName>
</protein>
<feature type="compositionally biased region" description="Basic and acidic residues" evidence="1">
    <location>
        <begin position="246"/>
        <end position="255"/>
    </location>
</feature>